<comment type="catalytic activity">
    <reaction evidence="13 14">
        <text>a quinone + NADH + 5 H(+)(in) = a quinol + NAD(+) + 4 H(+)(out)</text>
        <dbReference type="Rhea" id="RHEA:57888"/>
        <dbReference type="ChEBI" id="CHEBI:15378"/>
        <dbReference type="ChEBI" id="CHEBI:24646"/>
        <dbReference type="ChEBI" id="CHEBI:57540"/>
        <dbReference type="ChEBI" id="CHEBI:57945"/>
        <dbReference type="ChEBI" id="CHEBI:132124"/>
    </reaction>
</comment>
<reference evidence="16" key="1">
    <citation type="journal article" date="2020" name="mSystems">
        <title>Genome- and Community-Level Interaction Insights into Carbon Utilization and Element Cycling Functions of Hydrothermarchaeota in Hydrothermal Sediment.</title>
        <authorList>
            <person name="Zhou Z."/>
            <person name="Liu Y."/>
            <person name="Xu W."/>
            <person name="Pan J."/>
            <person name="Luo Z.H."/>
            <person name="Li M."/>
        </authorList>
    </citation>
    <scope>NUCLEOTIDE SEQUENCE [LARGE SCALE GENOMIC DNA]</scope>
    <source>
        <strain evidence="16">SpSt-855</strain>
    </source>
</reference>
<evidence type="ECO:0000256" key="3">
    <source>
        <dbReference type="ARBA" id="ARBA00007523"/>
    </source>
</evidence>
<keyword evidence="8 14" id="KW-0479">Metal-binding</keyword>
<dbReference type="Gene3D" id="3.40.50.11540">
    <property type="entry name" value="NADH-ubiquinone oxidoreductase 51kDa subunit"/>
    <property type="match status" value="1"/>
</dbReference>
<dbReference type="Gene3D" id="1.20.1440.230">
    <property type="entry name" value="NADH-ubiquinone oxidoreductase 51kDa subunit, iron-sulphur binding domain"/>
    <property type="match status" value="1"/>
</dbReference>
<evidence type="ECO:0000313" key="16">
    <source>
        <dbReference type="EMBL" id="HGY95169.1"/>
    </source>
</evidence>
<feature type="domain" description="NADH-ubiquinone oxidoreductase 51kDa subunit iron-sulphur binding" evidence="15">
    <location>
        <begin position="333"/>
        <end position="378"/>
    </location>
</feature>
<dbReference type="NCBIfam" id="NF010120">
    <property type="entry name" value="PRK13596.1"/>
    <property type="match status" value="1"/>
</dbReference>
<dbReference type="Pfam" id="PF22461">
    <property type="entry name" value="SLBB_2"/>
    <property type="match status" value="1"/>
</dbReference>
<comment type="cofactor">
    <cofactor evidence="2 14">
        <name>[4Fe-4S] cluster</name>
        <dbReference type="ChEBI" id="CHEBI:49883"/>
    </cofactor>
</comment>
<evidence type="ECO:0000256" key="6">
    <source>
        <dbReference type="ARBA" id="ARBA00022643"/>
    </source>
</evidence>
<sequence length="437" mass="47426">MAYLTTHPDVVPVVSYRFGKGAVDIDRYIELEGYSSVRKCLEMEPDAIINEMKTSGLRGRGGAGFPTGMKWSFVPKQSAKPKYVLVNGDESEPGTCKDRLIFEYDPHSVIEGTMIAGLAIGAKMGFIYLRGEYRYLINIMEKAVAAAYAKGFLGKGIFGSQHDFDVVVQTGAGAYEVGEESALMESLEGKRGVPRIKPPFPAVVGLYGGPTVINNAETLASVPHIFRIGAAEYAKLGTERNGGTRLFCISGHVEKPGVYELPMGYNLKKMIYEVAGGILGGKKLKAVVPGGSSVPVLLPDEIDIGMDFDQVAKAGSMLGSGGVVVLDESVCMVEFALRTIKFYRHESCGWCIPCREGTDWLQKSLTRLHMGGAVDKDINNIQYIAENMLGRTFCPLGDAAAMPTIGFVKKFRKEFEDHLNGKGCPYHPAADYELATV</sequence>
<dbReference type="Gene3D" id="3.10.20.600">
    <property type="match status" value="1"/>
</dbReference>
<dbReference type="NCBIfam" id="TIGR01959">
    <property type="entry name" value="nuoF_fam"/>
    <property type="match status" value="1"/>
</dbReference>
<keyword evidence="11 14" id="KW-0411">Iron-sulfur</keyword>
<comment type="similarity">
    <text evidence="3 14">Belongs to the complex I 51 kDa subunit family.</text>
</comment>
<keyword evidence="9" id="KW-1278">Translocase</keyword>
<evidence type="ECO:0000256" key="8">
    <source>
        <dbReference type="ARBA" id="ARBA00022723"/>
    </source>
</evidence>
<dbReference type="GO" id="GO:0008137">
    <property type="term" value="F:NADH dehydrogenase (ubiquinone) activity"/>
    <property type="evidence" value="ECO:0007669"/>
    <property type="project" value="InterPro"/>
</dbReference>
<dbReference type="SUPFAM" id="SSF140490">
    <property type="entry name" value="Nqo1C-terminal domain-like"/>
    <property type="match status" value="1"/>
</dbReference>
<keyword evidence="12 14" id="KW-0520">NAD</keyword>
<dbReference type="InterPro" id="IPR037207">
    <property type="entry name" value="Nuop51_4Fe4S-bd_sf"/>
</dbReference>
<dbReference type="PANTHER" id="PTHR43578:SF3">
    <property type="entry name" value="NADH-QUINONE OXIDOREDUCTASE SUBUNIT F"/>
    <property type="match status" value="1"/>
</dbReference>
<dbReference type="GO" id="GO:0046872">
    <property type="term" value="F:metal ion binding"/>
    <property type="evidence" value="ECO:0007669"/>
    <property type="project" value="UniProtKB-KW"/>
</dbReference>
<proteinExistence type="inferred from homology"/>
<dbReference type="GO" id="GO:0048038">
    <property type="term" value="F:quinone binding"/>
    <property type="evidence" value="ECO:0007669"/>
    <property type="project" value="UniProtKB-KW"/>
</dbReference>
<name>A0A7V4XTZ2_9BACT</name>
<dbReference type="FunFam" id="3.40.50.11540:FF:000001">
    <property type="entry name" value="NADH dehydrogenase [ubiquinone] flavoprotein 1, mitochondrial"/>
    <property type="match status" value="1"/>
</dbReference>
<evidence type="ECO:0000256" key="7">
    <source>
        <dbReference type="ARBA" id="ARBA00022719"/>
    </source>
</evidence>
<dbReference type="GO" id="GO:0016491">
    <property type="term" value="F:oxidoreductase activity"/>
    <property type="evidence" value="ECO:0007669"/>
    <property type="project" value="UniProtKB-KW"/>
</dbReference>
<keyword evidence="6 14" id="KW-0288">FMN</keyword>
<dbReference type="PROSITE" id="PS00645">
    <property type="entry name" value="COMPLEX1_51K_2"/>
    <property type="match status" value="1"/>
</dbReference>
<dbReference type="InterPro" id="IPR001949">
    <property type="entry name" value="NADH-UbQ_OxRdtase_51kDa_CS"/>
</dbReference>
<organism evidence="16">
    <name type="scientific">Acidobacterium capsulatum</name>
    <dbReference type="NCBI Taxonomy" id="33075"/>
    <lineage>
        <taxon>Bacteria</taxon>
        <taxon>Pseudomonadati</taxon>
        <taxon>Acidobacteriota</taxon>
        <taxon>Terriglobia</taxon>
        <taxon>Terriglobales</taxon>
        <taxon>Acidobacteriaceae</taxon>
        <taxon>Acidobacterium</taxon>
    </lineage>
</organism>
<evidence type="ECO:0000259" key="15">
    <source>
        <dbReference type="SMART" id="SM00928"/>
    </source>
</evidence>
<evidence type="ECO:0000256" key="10">
    <source>
        <dbReference type="ARBA" id="ARBA00023004"/>
    </source>
</evidence>
<keyword evidence="4 14" id="KW-0004">4Fe-4S</keyword>
<keyword evidence="7 14" id="KW-0874">Quinone</keyword>
<evidence type="ECO:0000256" key="11">
    <source>
        <dbReference type="ARBA" id="ARBA00023014"/>
    </source>
</evidence>
<comment type="function">
    <text evidence="14">NDH-1 shuttles electrons from NADH, via FMN and iron-sulfur (Fe-S) centers, to quinones in the respiratory chain.</text>
</comment>
<evidence type="ECO:0000256" key="14">
    <source>
        <dbReference type="RuleBase" id="RU364066"/>
    </source>
</evidence>
<dbReference type="GO" id="GO:0010181">
    <property type="term" value="F:FMN binding"/>
    <property type="evidence" value="ECO:0007669"/>
    <property type="project" value="InterPro"/>
</dbReference>
<evidence type="ECO:0000256" key="12">
    <source>
        <dbReference type="ARBA" id="ARBA00023027"/>
    </source>
</evidence>
<dbReference type="InterPro" id="IPR037225">
    <property type="entry name" value="Nuo51_FMN-bd_sf"/>
</dbReference>
<dbReference type="Pfam" id="PF01512">
    <property type="entry name" value="Complex1_51K"/>
    <property type="match status" value="1"/>
</dbReference>
<dbReference type="AlphaFoldDB" id="A0A7V4XTZ2"/>
<evidence type="ECO:0000256" key="9">
    <source>
        <dbReference type="ARBA" id="ARBA00022967"/>
    </source>
</evidence>
<gene>
    <name evidence="16" type="primary">nuoF</name>
    <name evidence="16" type="ORF">ENW50_10880</name>
</gene>
<dbReference type="InterPro" id="IPR019575">
    <property type="entry name" value="Nuop51_4Fe4S-bd"/>
</dbReference>
<dbReference type="SUPFAM" id="SSF142984">
    <property type="entry name" value="Nqo1 middle domain-like"/>
    <property type="match status" value="1"/>
</dbReference>
<keyword evidence="5 14" id="KW-0285">Flavoprotein</keyword>
<evidence type="ECO:0000256" key="5">
    <source>
        <dbReference type="ARBA" id="ARBA00022630"/>
    </source>
</evidence>
<dbReference type="SMART" id="SM00928">
    <property type="entry name" value="NADH_4Fe-4S"/>
    <property type="match status" value="1"/>
</dbReference>
<dbReference type="SUPFAM" id="SSF142019">
    <property type="entry name" value="Nqo1 FMN-binding domain-like"/>
    <property type="match status" value="1"/>
</dbReference>
<keyword evidence="10 14" id="KW-0408">Iron</keyword>
<dbReference type="GO" id="GO:0051287">
    <property type="term" value="F:NAD binding"/>
    <property type="evidence" value="ECO:0007669"/>
    <property type="project" value="UniProtKB-UniRule"/>
</dbReference>
<dbReference type="FunFam" id="1.20.1440.230:FF:000001">
    <property type="entry name" value="Mitochondrial NADH dehydrogenase flavoprotein 1"/>
    <property type="match status" value="1"/>
</dbReference>
<dbReference type="Gene3D" id="6.10.250.1450">
    <property type="match status" value="1"/>
</dbReference>
<keyword evidence="16" id="KW-0560">Oxidoreductase</keyword>
<dbReference type="GO" id="GO:0051539">
    <property type="term" value="F:4 iron, 4 sulfur cluster binding"/>
    <property type="evidence" value="ECO:0007669"/>
    <property type="project" value="UniProtKB-UniRule"/>
</dbReference>
<comment type="cofactor">
    <cofactor evidence="1 14">
        <name>FMN</name>
        <dbReference type="ChEBI" id="CHEBI:58210"/>
    </cofactor>
</comment>
<protein>
    <recommendedName>
        <fullName evidence="14">NADH-quinone oxidoreductase subunit F</fullName>
        <ecNumber evidence="14">7.1.1.-</ecNumber>
    </recommendedName>
</protein>
<dbReference type="Pfam" id="PF10589">
    <property type="entry name" value="NADH_4Fe-4S"/>
    <property type="match status" value="1"/>
</dbReference>
<evidence type="ECO:0000256" key="13">
    <source>
        <dbReference type="ARBA" id="ARBA00047712"/>
    </source>
</evidence>
<comment type="caution">
    <text evidence="16">The sequence shown here is derived from an EMBL/GenBank/DDBJ whole genome shotgun (WGS) entry which is preliminary data.</text>
</comment>
<dbReference type="InterPro" id="IPR054765">
    <property type="entry name" value="SLBB_dom"/>
</dbReference>
<dbReference type="FunFam" id="3.10.20.600:FF:000003">
    <property type="entry name" value="NADH-quinone oxidoreductase subunit F"/>
    <property type="match status" value="1"/>
</dbReference>
<dbReference type="EC" id="7.1.1.-" evidence="14"/>
<accession>A0A7V4XTZ2</accession>
<dbReference type="InterPro" id="IPR011537">
    <property type="entry name" value="NADH-UbQ_OxRdtase_suF"/>
</dbReference>
<evidence type="ECO:0000256" key="4">
    <source>
        <dbReference type="ARBA" id="ARBA00022485"/>
    </source>
</evidence>
<evidence type="ECO:0000256" key="1">
    <source>
        <dbReference type="ARBA" id="ARBA00001917"/>
    </source>
</evidence>
<evidence type="ECO:0000256" key="2">
    <source>
        <dbReference type="ARBA" id="ARBA00001966"/>
    </source>
</evidence>
<dbReference type="InterPro" id="IPR011538">
    <property type="entry name" value="Nuo51_FMN-bd"/>
</dbReference>
<dbReference type="PANTHER" id="PTHR43578">
    <property type="entry name" value="NADH-QUINONE OXIDOREDUCTASE SUBUNIT F"/>
    <property type="match status" value="1"/>
</dbReference>
<dbReference type="EMBL" id="DTKL01000067">
    <property type="protein sequence ID" value="HGY95169.1"/>
    <property type="molecule type" value="Genomic_DNA"/>
</dbReference>